<feature type="domain" description="Tripartite ATP-independent periplasmic transporters DctQ component" evidence="10">
    <location>
        <begin position="30"/>
        <end position="159"/>
    </location>
</feature>
<keyword evidence="5 9" id="KW-0812">Transmembrane</keyword>
<organism evidence="11 12">
    <name type="scientific">Ramlibacter alkalitolerans</name>
    <dbReference type="NCBI Taxonomy" id="2039631"/>
    <lineage>
        <taxon>Bacteria</taxon>
        <taxon>Pseudomonadati</taxon>
        <taxon>Pseudomonadota</taxon>
        <taxon>Betaproteobacteria</taxon>
        <taxon>Burkholderiales</taxon>
        <taxon>Comamonadaceae</taxon>
        <taxon>Ramlibacter</taxon>
    </lineage>
</organism>
<name>A0ABS1JJZ8_9BURK</name>
<feature type="transmembrane region" description="Helical" evidence="9">
    <location>
        <begin position="46"/>
        <end position="69"/>
    </location>
</feature>
<evidence type="ECO:0000256" key="6">
    <source>
        <dbReference type="ARBA" id="ARBA00022989"/>
    </source>
</evidence>
<evidence type="ECO:0000256" key="9">
    <source>
        <dbReference type="RuleBase" id="RU369079"/>
    </source>
</evidence>
<keyword evidence="4 9" id="KW-0997">Cell inner membrane</keyword>
<keyword evidence="3" id="KW-1003">Cell membrane</keyword>
<dbReference type="RefSeq" id="WP_201687807.1">
    <property type="nucleotide sequence ID" value="NZ_JAEQND010000003.1"/>
</dbReference>
<accession>A0ABS1JJZ8</accession>
<comment type="caution">
    <text evidence="9">Lacks conserved residue(s) required for the propagation of feature annotation.</text>
</comment>
<dbReference type="InterPro" id="IPR007387">
    <property type="entry name" value="TRAP_DctQ"/>
</dbReference>
<sequence length="185" mass="20354">MRQALLACARRTNALSQGMARLTGLLIIVLMLAVVADSLLRGAANIAIWGVLELSTMMLLALVYLGLPATQAERVNFRVSVFTDRLPRRANLALGGLLLLLQLALLAILAWFSWRSALFSFHRQEVSIGLVEIPLWPHRTLVAVGLTLLWWQAFVSGIELVLHGKHPYELDLKAEVEGAIGRQAA</sequence>
<dbReference type="EMBL" id="JAEQND010000003">
    <property type="protein sequence ID" value="MBL0424555.1"/>
    <property type="molecule type" value="Genomic_DNA"/>
</dbReference>
<feature type="transmembrane region" description="Helical" evidence="9">
    <location>
        <begin position="20"/>
        <end position="40"/>
    </location>
</feature>
<evidence type="ECO:0000259" key="10">
    <source>
        <dbReference type="Pfam" id="PF04290"/>
    </source>
</evidence>
<feature type="transmembrane region" description="Helical" evidence="9">
    <location>
        <begin position="90"/>
        <end position="114"/>
    </location>
</feature>
<keyword evidence="7 9" id="KW-0472">Membrane</keyword>
<comment type="subunit">
    <text evidence="9">The complex comprises the extracytoplasmic solute receptor protein and the two transmembrane proteins.</text>
</comment>
<evidence type="ECO:0000256" key="5">
    <source>
        <dbReference type="ARBA" id="ARBA00022692"/>
    </source>
</evidence>
<gene>
    <name evidence="11" type="ORF">JI746_05475</name>
</gene>
<evidence type="ECO:0000313" key="11">
    <source>
        <dbReference type="EMBL" id="MBL0424555.1"/>
    </source>
</evidence>
<comment type="caution">
    <text evidence="11">The sequence shown here is derived from an EMBL/GenBank/DDBJ whole genome shotgun (WGS) entry which is preliminary data.</text>
</comment>
<protein>
    <recommendedName>
        <fullName evidence="9">TRAP transporter small permease protein</fullName>
    </recommendedName>
</protein>
<proteinExistence type="inferred from homology"/>
<reference evidence="11 12" key="1">
    <citation type="journal article" date="2017" name="Int. J. Syst. Evol. Microbiol.">
        <title>Ramlibacter alkalitolerans sp. nov., alkali-tolerant bacterium isolated from soil of ginseng.</title>
        <authorList>
            <person name="Lee D.H."/>
            <person name="Cha C.J."/>
        </authorList>
    </citation>
    <scope>NUCLEOTIDE SEQUENCE [LARGE SCALE GENOMIC DNA]</scope>
    <source>
        <strain evidence="11 12">KACC 19305</strain>
    </source>
</reference>
<keyword evidence="6 9" id="KW-1133">Transmembrane helix</keyword>
<dbReference type="Pfam" id="PF04290">
    <property type="entry name" value="DctQ"/>
    <property type="match status" value="1"/>
</dbReference>
<dbReference type="InterPro" id="IPR055348">
    <property type="entry name" value="DctQ"/>
</dbReference>
<evidence type="ECO:0000256" key="3">
    <source>
        <dbReference type="ARBA" id="ARBA00022475"/>
    </source>
</evidence>
<comment type="function">
    <text evidence="9">Part of the tripartite ATP-independent periplasmic (TRAP) transport system.</text>
</comment>
<comment type="subcellular location">
    <subcellularLocation>
        <location evidence="1 9">Cell inner membrane</location>
        <topology evidence="1 9">Multi-pass membrane protein</topology>
    </subcellularLocation>
</comment>
<evidence type="ECO:0000313" key="12">
    <source>
        <dbReference type="Proteomes" id="UP000622707"/>
    </source>
</evidence>
<evidence type="ECO:0000256" key="4">
    <source>
        <dbReference type="ARBA" id="ARBA00022519"/>
    </source>
</evidence>
<evidence type="ECO:0000256" key="7">
    <source>
        <dbReference type="ARBA" id="ARBA00023136"/>
    </source>
</evidence>
<evidence type="ECO:0000256" key="8">
    <source>
        <dbReference type="ARBA" id="ARBA00038436"/>
    </source>
</evidence>
<keyword evidence="12" id="KW-1185">Reference proteome</keyword>
<keyword evidence="2 9" id="KW-0813">Transport</keyword>
<dbReference type="PANTHER" id="PTHR35011:SF10">
    <property type="entry name" value="TRAP TRANSPORTER SMALL PERMEASE PROTEIN"/>
    <property type="match status" value="1"/>
</dbReference>
<evidence type="ECO:0000256" key="2">
    <source>
        <dbReference type="ARBA" id="ARBA00022448"/>
    </source>
</evidence>
<comment type="similarity">
    <text evidence="8 9">Belongs to the TRAP transporter small permease family.</text>
</comment>
<evidence type="ECO:0000256" key="1">
    <source>
        <dbReference type="ARBA" id="ARBA00004429"/>
    </source>
</evidence>
<dbReference type="PANTHER" id="PTHR35011">
    <property type="entry name" value="2,3-DIKETO-L-GULONATE TRAP TRANSPORTER SMALL PERMEASE PROTEIN YIAM"/>
    <property type="match status" value="1"/>
</dbReference>
<dbReference type="Proteomes" id="UP000622707">
    <property type="component" value="Unassembled WGS sequence"/>
</dbReference>